<evidence type="ECO:0000259" key="2">
    <source>
        <dbReference type="PROSITE" id="PS50076"/>
    </source>
</evidence>
<proteinExistence type="predicted"/>
<evidence type="ECO:0000313" key="4">
    <source>
        <dbReference type="Proteomes" id="UP000298049"/>
    </source>
</evidence>
<dbReference type="Gene3D" id="1.10.3680.10">
    <property type="entry name" value="TerB-like"/>
    <property type="match status" value="1"/>
</dbReference>
<dbReference type="AlphaFoldDB" id="A0A4P7XLH8"/>
<dbReference type="SUPFAM" id="SSF46565">
    <property type="entry name" value="Chaperone J-domain"/>
    <property type="match status" value="1"/>
</dbReference>
<feature type="domain" description="J" evidence="2">
    <location>
        <begin position="182"/>
        <end position="246"/>
    </location>
</feature>
<accession>A0A4P7XLH8</accession>
<keyword evidence="1" id="KW-0143">Chaperone</keyword>
<evidence type="ECO:0000256" key="1">
    <source>
        <dbReference type="ARBA" id="ARBA00023186"/>
    </source>
</evidence>
<reference evidence="3 4" key="1">
    <citation type="submission" date="2018-07" db="EMBL/GenBank/DDBJ databases">
        <title>Marsedoiliclastica nanhaica gen. nov. sp. nov., a novel marine hydrocarbonoclastic bacterium isolated from an in-situ enriched hydrocarbon-degrading consortium in deep-sea sediment.</title>
        <authorList>
            <person name="Dong C."/>
            <person name="Ma T."/>
            <person name="Liu R."/>
            <person name="Shao Z."/>
        </authorList>
    </citation>
    <scope>NUCLEOTIDE SEQUENCE [LARGE SCALE GENOMIC DNA]</scope>
    <source>
        <strain evidence="4">soil36-7</strain>
    </source>
</reference>
<dbReference type="InterPro" id="IPR036869">
    <property type="entry name" value="J_dom_sf"/>
</dbReference>
<dbReference type="PROSITE" id="PS50076">
    <property type="entry name" value="DNAJ_2"/>
    <property type="match status" value="1"/>
</dbReference>
<dbReference type="Gene3D" id="1.10.287.110">
    <property type="entry name" value="DnaJ domain"/>
    <property type="match status" value="1"/>
</dbReference>
<dbReference type="OrthoDB" id="9782583at2"/>
<dbReference type="InterPro" id="IPR029024">
    <property type="entry name" value="TerB-like"/>
</dbReference>
<dbReference type="EMBL" id="CP031093">
    <property type="protein sequence ID" value="QCF27262.1"/>
    <property type="molecule type" value="Genomic_DNA"/>
</dbReference>
<dbReference type="SUPFAM" id="SSF158682">
    <property type="entry name" value="TerB-like"/>
    <property type="match status" value="1"/>
</dbReference>
<dbReference type="InterPro" id="IPR001623">
    <property type="entry name" value="DnaJ_domain"/>
</dbReference>
<dbReference type="RefSeq" id="WP_136549972.1">
    <property type="nucleotide sequence ID" value="NZ_CP031093.1"/>
</dbReference>
<protein>
    <recommendedName>
        <fullName evidence="2">J domain-containing protein</fullName>
    </recommendedName>
</protein>
<dbReference type="Proteomes" id="UP000298049">
    <property type="component" value="Chromosome"/>
</dbReference>
<name>A0A4P7XLH8_9ALTE</name>
<keyword evidence="4" id="KW-1185">Reference proteome</keyword>
<dbReference type="CDD" id="cd06257">
    <property type="entry name" value="DnaJ"/>
    <property type="match status" value="1"/>
</dbReference>
<organism evidence="3 4">
    <name type="scientific">Hydrocarboniclastica marina</name>
    <dbReference type="NCBI Taxonomy" id="2259620"/>
    <lineage>
        <taxon>Bacteria</taxon>
        <taxon>Pseudomonadati</taxon>
        <taxon>Pseudomonadota</taxon>
        <taxon>Gammaproteobacteria</taxon>
        <taxon>Alteromonadales</taxon>
        <taxon>Alteromonadaceae</taxon>
        <taxon>Hydrocarboniclastica</taxon>
    </lineage>
</organism>
<sequence length="250" mass="27899">MSAVPETRQTRARDELLQTLEACGFNGPQFLERTGLGRQARSPLFALMGFIAKAEGRVTGMDVRYAERTMKVWGIGPKAGARKRLIADFTNGKSWQGAQAGAMLKLRGKLQPSLPLRMLMVLTPLCYQDQRLSPARIDRYEQAGLALGLSDETIDVVLKRFRTKAWITRADAGPAPVSNFAAACRLLGGKSSDSLITLKGQYRRKMRQYHPDKRQHEKHSAASEAAARDRLLELQKAWDIVRKQHPDALS</sequence>
<gene>
    <name evidence="3" type="ORF">soil367_15725</name>
</gene>
<dbReference type="KEGG" id="hmi:soil367_15725"/>
<evidence type="ECO:0000313" key="3">
    <source>
        <dbReference type="EMBL" id="QCF27262.1"/>
    </source>
</evidence>